<name>A0ABU9YL65_9PROT</name>
<dbReference type="EMBL" id="JBBKTW010000005">
    <property type="protein sequence ID" value="MEN2989532.1"/>
    <property type="molecule type" value="Genomic_DNA"/>
</dbReference>
<feature type="domain" description="NAD(P)-binding" evidence="1">
    <location>
        <begin position="17"/>
        <end position="176"/>
    </location>
</feature>
<dbReference type="Gene3D" id="3.90.25.10">
    <property type="entry name" value="UDP-galactose 4-epimerase, domain 1"/>
    <property type="match status" value="1"/>
</dbReference>
<evidence type="ECO:0000313" key="2">
    <source>
        <dbReference type="EMBL" id="MEN2989532.1"/>
    </source>
</evidence>
<dbReference type="InterPro" id="IPR016040">
    <property type="entry name" value="NAD(P)-bd_dom"/>
</dbReference>
<proteinExistence type="predicted"/>
<dbReference type="Pfam" id="PF13460">
    <property type="entry name" value="NAD_binding_10"/>
    <property type="match status" value="1"/>
</dbReference>
<dbReference type="PANTHER" id="PTHR43162:SF1">
    <property type="entry name" value="PRESTALK A DIFFERENTIATION PROTEIN A"/>
    <property type="match status" value="1"/>
</dbReference>
<comment type="caution">
    <text evidence="2">The sequence shown here is derived from an EMBL/GenBank/DDBJ whole genome shotgun (WGS) entry which is preliminary data.</text>
</comment>
<organism evidence="2 3">
    <name type="scientific">Tistrella arctica</name>
    <dbReference type="NCBI Taxonomy" id="3133430"/>
    <lineage>
        <taxon>Bacteria</taxon>
        <taxon>Pseudomonadati</taxon>
        <taxon>Pseudomonadota</taxon>
        <taxon>Alphaproteobacteria</taxon>
        <taxon>Geminicoccales</taxon>
        <taxon>Geminicoccaceae</taxon>
        <taxon>Tistrella</taxon>
    </lineage>
</organism>
<dbReference type="InterPro" id="IPR036291">
    <property type="entry name" value="NAD(P)-bd_dom_sf"/>
</dbReference>
<sequence>MTSIDQADDARPVLVLGGTGKTGRRVAAGLMARGQAVRIATRNTSPAFDWADRDGWAAALAGCRAAYIAYAPDLVAAGAVDDIAAFAALAMDQGVRRLVLLSGRGEPAAAAAERALAASGADWTVIRASWFNQNFTESLMRDGIAVGHLALPVGDMPEPFIDARDIADVAVRALTDVDLDVGPDVDPGRRRHIGRIHELTGPRLLSFADATAEIARATRRPIVYTTIPLADFLAGLAEAGVPAPLQDLMAELFSTLFDGRNARVTDTVLQVTGRPPRDFADFAREAAGAGAFG</sequence>
<dbReference type="Proteomes" id="UP001413721">
    <property type="component" value="Unassembled WGS sequence"/>
</dbReference>
<dbReference type="PANTHER" id="PTHR43162">
    <property type="match status" value="1"/>
</dbReference>
<reference evidence="2 3" key="1">
    <citation type="submission" date="2024-03" db="EMBL/GenBank/DDBJ databases">
        <title>High-quality draft genome sequencing of Tistrella sp. BH-R2-4.</title>
        <authorList>
            <person name="Dong C."/>
        </authorList>
    </citation>
    <scope>NUCLEOTIDE SEQUENCE [LARGE SCALE GENOMIC DNA]</scope>
    <source>
        <strain evidence="2 3">BH-R2-4</strain>
    </source>
</reference>
<protein>
    <submittedName>
        <fullName evidence="2">NAD(P)H-binding protein</fullName>
    </submittedName>
</protein>
<dbReference type="Gene3D" id="3.40.50.720">
    <property type="entry name" value="NAD(P)-binding Rossmann-like Domain"/>
    <property type="match status" value="1"/>
</dbReference>
<evidence type="ECO:0000259" key="1">
    <source>
        <dbReference type="Pfam" id="PF13460"/>
    </source>
</evidence>
<dbReference type="RefSeq" id="WP_345933094.1">
    <property type="nucleotide sequence ID" value="NZ_JBBKTV010000004.1"/>
</dbReference>
<gene>
    <name evidence="2" type="ORF">WG926_14545</name>
</gene>
<accession>A0ABU9YL65</accession>
<dbReference type="InterPro" id="IPR051604">
    <property type="entry name" value="Ergot_Alk_Oxidoreductase"/>
</dbReference>
<evidence type="ECO:0000313" key="3">
    <source>
        <dbReference type="Proteomes" id="UP001413721"/>
    </source>
</evidence>
<dbReference type="SUPFAM" id="SSF51735">
    <property type="entry name" value="NAD(P)-binding Rossmann-fold domains"/>
    <property type="match status" value="1"/>
</dbReference>
<keyword evidence="3" id="KW-1185">Reference proteome</keyword>